<dbReference type="GO" id="GO:0008270">
    <property type="term" value="F:zinc ion binding"/>
    <property type="evidence" value="ECO:0007669"/>
    <property type="project" value="UniProtKB-KW"/>
</dbReference>
<dbReference type="AlphaFoldDB" id="A0A388KIK2"/>
<feature type="region of interest" description="Disordered" evidence="2">
    <location>
        <begin position="200"/>
        <end position="226"/>
    </location>
</feature>
<protein>
    <recommendedName>
        <fullName evidence="3">CCHC-type domain-containing protein</fullName>
    </recommendedName>
</protein>
<dbReference type="Proteomes" id="UP000265515">
    <property type="component" value="Unassembled WGS sequence"/>
</dbReference>
<organism evidence="4 5">
    <name type="scientific">Chara braunii</name>
    <name type="common">Braun's stonewort</name>
    <dbReference type="NCBI Taxonomy" id="69332"/>
    <lineage>
        <taxon>Eukaryota</taxon>
        <taxon>Viridiplantae</taxon>
        <taxon>Streptophyta</taxon>
        <taxon>Charophyceae</taxon>
        <taxon>Charales</taxon>
        <taxon>Characeae</taxon>
        <taxon>Chara</taxon>
    </lineage>
</organism>
<dbReference type="Pfam" id="PF00098">
    <property type="entry name" value="zf-CCHC"/>
    <property type="match status" value="1"/>
</dbReference>
<evidence type="ECO:0000256" key="1">
    <source>
        <dbReference type="PROSITE-ProRule" id="PRU00047"/>
    </source>
</evidence>
<feature type="region of interest" description="Disordered" evidence="2">
    <location>
        <begin position="137"/>
        <end position="162"/>
    </location>
</feature>
<reference evidence="4 5" key="1">
    <citation type="journal article" date="2018" name="Cell">
        <title>The Chara Genome: Secondary Complexity and Implications for Plant Terrestrialization.</title>
        <authorList>
            <person name="Nishiyama T."/>
            <person name="Sakayama H."/>
            <person name="Vries J.D."/>
            <person name="Buschmann H."/>
            <person name="Saint-Marcoux D."/>
            <person name="Ullrich K.K."/>
            <person name="Haas F.B."/>
            <person name="Vanderstraeten L."/>
            <person name="Becker D."/>
            <person name="Lang D."/>
            <person name="Vosolsobe S."/>
            <person name="Rombauts S."/>
            <person name="Wilhelmsson P.K.I."/>
            <person name="Janitza P."/>
            <person name="Kern R."/>
            <person name="Heyl A."/>
            <person name="Rumpler F."/>
            <person name="Villalobos L.I.A.C."/>
            <person name="Clay J.M."/>
            <person name="Skokan R."/>
            <person name="Toyoda A."/>
            <person name="Suzuki Y."/>
            <person name="Kagoshima H."/>
            <person name="Schijlen E."/>
            <person name="Tajeshwar N."/>
            <person name="Catarino B."/>
            <person name="Hetherington A.J."/>
            <person name="Saltykova A."/>
            <person name="Bonnot C."/>
            <person name="Breuninger H."/>
            <person name="Symeonidi A."/>
            <person name="Radhakrishnan G.V."/>
            <person name="Van Nieuwerburgh F."/>
            <person name="Deforce D."/>
            <person name="Chang C."/>
            <person name="Karol K.G."/>
            <person name="Hedrich R."/>
            <person name="Ulvskov P."/>
            <person name="Glockner G."/>
            <person name="Delwiche C.F."/>
            <person name="Petrasek J."/>
            <person name="Van de Peer Y."/>
            <person name="Friml J."/>
            <person name="Beilby M."/>
            <person name="Dolan L."/>
            <person name="Kohara Y."/>
            <person name="Sugano S."/>
            <person name="Fujiyama A."/>
            <person name="Delaux P.-M."/>
            <person name="Quint M."/>
            <person name="TheiBen G."/>
            <person name="Hagemann M."/>
            <person name="Harholt J."/>
            <person name="Dunand C."/>
            <person name="Zachgo S."/>
            <person name="Langdale J."/>
            <person name="Maumus F."/>
            <person name="Straeten D.V.D."/>
            <person name="Gould S.B."/>
            <person name="Rensing S.A."/>
        </authorList>
    </citation>
    <scope>NUCLEOTIDE SEQUENCE [LARGE SCALE GENOMIC DNA]</scope>
    <source>
        <strain evidence="4 5">S276</strain>
    </source>
</reference>
<keyword evidence="1" id="KW-0862">Zinc</keyword>
<feature type="region of interest" description="Disordered" evidence="2">
    <location>
        <begin position="1"/>
        <end position="25"/>
    </location>
</feature>
<feature type="compositionally biased region" description="Gly residues" evidence="2">
    <location>
        <begin position="251"/>
        <end position="260"/>
    </location>
</feature>
<dbReference type="SUPFAM" id="SSF57756">
    <property type="entry name" value="Retrovirus zinc finger-like domains"/>
    <property type="match status" value="1"/>
</dbReference>
<feature type="compositionally biased region" description="Basic and acidic residues" evidence="2">
    <location>
        <begin position="299"/>
        <end position="316"/>
    </location>
</feature>
<accession>A0A388KIK2</accession>
<comment type="caution">
    <text evidence="4">The sequence shown here is derived from an EMBL/GenBank/DDBJ whole genome shotgun (WGS) entry which is preliminary data.</text>
</comment>
<dbReference type="PROSITE" id="PS50158">
    <property type="entry name" value="ZF_CCHC"/>
    <property type="match status" value="1"/>
</dbReference>
<evidence type="ECO:0000313" key="4">
    <source>
        <dbReference type="EMBL" id="GBG69880.1"/>
    </source>
</evidence>
<feature type="region of interest" description="Disordered" evidence="2">
    <location>
        <begin position="39"/>
        <end position="66"/>
    </location>
</feature>
<proteinExistence type="predicted"/>
<keyword evidence="1" id="KW-0863">Zinc-finger</keyword>
<name>A0A388KIK2_CHABU</name>
<sequence length="379" mass="42942">MSGIDQCEGAGGGTEGGDDHRRFIPPTCFRCHEPGHYANQCPNRGSRHYSDRPSASSEKRRSRLSRCHYSQRRQFSFGRDEDVRSAVSKLNKSVAFMKEFYDEKRLKKEEKARQKLEKKEAEERELAEREKLKARRMKAEMKAKRKAKEARLAAEMEKERRAKMKKDLDIHMAVRMSVMEENFFERFEHTLAPLRQVLRNKGKQKVSYKSVSESTSASSDGESDTNVTQELNVHMRHLYPGKMATGDETGGRGSEGGQDVGGSVVQNEGGQKDTESTNLDGTKGNRKELSLGESSGKAEGSKRGSQETRDGRDKEGPGPQISDGVVSKKVRITDAQRKLVEIEKRILEYKARLMKEMMIRSEEDLPGVGLFDEWRTSRG</sequence>
<dbReference type="SMART" id="SM00343">
    <property type="entry name" value="ZnF_C2HC"/>
    <property type="match status" value="1"/>
</dbReference>
<feature type="region of interest" description="Disordered" evidence="2">
    <location>
        <begin position="241"/>
        <end position="326"/>
    </location>
</feature>
<evidence type="ECO:0000259" key="3">
    <source>
        <dbReference type="PROSITE" id="PS50158"/>
    </source>
</evidence>
<feature type="compositionally biased region" description="Low complexity" evidence="2">
    <location>
        <begin position="207"/>
        <end position="220"/>
    </location>
</feature>
<evidence type="ECO:0000313" key="5">
    <source>
        <dbReference type="Proteomes" id="UP000265515"/>
    </source>
</evidence>
<feature type="compositionally biased region" description="Basic and acidic residues" evidence="2">
    <location>
        <begin position="149"/>
        <end position="162"/>
    </location>
</feature>
<dbReference type="InterPro" id="IPR001878">
    <property type="entry name" value="Znf_CCHC"/>
</dbReference>
<dbReference type="InterPro" id="IPR036875">
    <property type="entry name" value="Znf_CCHC_sf"/>
</dbReference>
<keyword evidence="1" id="KW-0479">Metal-binding</keyword>
<dbReference type="GO" id="GO:0003676">
    <property type="term" value="F:nucleic acid binding"/>
    <property type="evidence" value="ECO:0007669"/>
    <property type="project" value="InterPro"/>
</dbReference>
<gene>
    <name evidence="4" type="ORF">CBR_g4707</name>
</gene>
<keyword evidence="5" id="KW-1185">Reference proteome</keyword>
<dbReference type="Gene3D" id="4.10.60.10">
    <property type="entry name" value="Zinc finger, CCHC-type"/>
    <property type="match status" value="1"/>
</dbReference>
<evidence type="ECO:0000256" key="2">
    <source>
        <dbReference type="SAM" id="MobiDB-lite"/>
    </source>
</evidence>
<dbReference type="EMBL" id="BFEA01000121">
    <property type="protein sequence ID" value="GBG69880.1"/>
    <property type="molecule type" value="Genomic_DNA"/>
</dbReference>
<feature type="domain" description="CCHC-type" evidence="3">
    <location>
        <begin position="28"/>
        <end position="43"/>
    </location>
</feature>
<dbReference type="Gramene" id="GBG69880">
    <property type="protein sequence ID" value="GBG69880"/>
    <property type="gene ID" value="CBR_g4707"/>
</dbReference>